<evidence type="ECO:0000313" key="4">
    <source>
        <dbReference type="EMBL" id="SCL69311.1"/>
    </source>
</evidence>
<protein>
    <submittedName>
        <fullName evidence="4">Uncharacterized conserved protein, DUF305 family</fullName>
    </submittedName>
</protein>
<dbReference type="STRING" id="47854.GA0070603_5077"/>
<dbReference type="EMBL" id="FMIB01000002">
    <property type="protein sequence ID" value="SCL69311.1"/>
    <property type="molecule type" value="Genomic_DNA"/>
</dbReference>
<name>A0A1C6VSL3_9ACTN</name>
<dbReference type="RefSeq" id="WP_091318680.1">
    <property type="nucleotide sequence ID" value="NZ_FMIB01000002.1"/>
</dbReference>
<feature type="region of interest" description="Disordered" evidence="1">
    <location>
        <begin position="1"/>
        <end position="21"/>
    </location>
</feature>
<dbReference type="OrthoDB" id="26872at2"/>
<dbReference type="Pfam" id="PF03713">
    <property type="entry name" value="DUF305"/>
    <property type="match status" value="1"/>
</dbReference>
<dbReference type="InterPro" id="IPR012347">
    <property type="entry name" value="Ferritin-like"/>
</dbReference>
<evidence type="ECO:0000259" key="3">
    <source>
        <dbReference type="Pfam" id="PF03713"/>
    </source>
</evidence>
<accession>A0A1C6VSL3</accession>
<proteinExistence type="predicted"/>
<dbReference type="Gene3D" id="1.20.1260.10">
    <property type="match status" value="1"/>
</dbReference>
<organism evidence="4 5">
    <name type="scientific">Micromonospora chersina</name>
    <dbReference type="NCBI Taxonomy" id="47854"/>
    <lineage>
        <taxon>Bacteria</taxon>
        <taxon>Bacillati</taxon>
        <taxon>Actinomycetota</taxon>
        <taxon>Actinomycetes</taxon>
        <taxon>Micromonosporales</taxon>
        <taxon>Micromonosporaceae</taxon>
        <taxon>Micromonospora</taxon>
    </lineage>
</organism>
<feature type="domain" description="DUF305" evidence="3">
    <location>
        <begin position="63"/>
        <end position="215"/>
    </location>
</feature>
<dbReference type="PANTHER" id="PTHR36933">
    <property type="entry name" value="SLL0788 PROTEIN"/>
    <property type="match status" value="1"/>
</dbReference>
<evidence type="ECO:0000256" key="1">
    <source>
        <dbReference type="SAM" id="MobiDB-lite"/>
    </source>
</evidence>
<sequence length="223" mass="23557">MTAAVTTDTEHDEAPDTGDGGRGAARRFGALALAAAVVVGLLLGYAGGLLTPTLTRPGDNSAEAGFARDMSSHHAQAVAMGLLAFRQGQDPEVRQMGGDIATGQQGEIGTMQTWLRSWKLDPTGEQPPMAWMSDGAAVRNGLMPGMATPEEMAKLKAATGREFDVLFLQMMIRHHVGGVHMIDGILDQGHDDDVLAVAQVMKNTQQKDLTNLQAALKRLGGTL</sequence>
<keyword evidence="5" id="KW-1185">Reference proteome</keyword>
<keyword evidence="2" id="KW-0472">Membrane</keyword>
<evidence type="ECO:0000313" key="5">
    <source>
        <dbReference type="Proteomes" id="UP000198605"/>
    </source>
</evidence>
<dbReference type="InterPro" id="IPR005183">
    <property type="entry name" value="DUF305_CopM-like"/>
</dbReference>
<evidence type="ECO:0000256" key="2">
    <source>
        <dbReference type="SAM" id="Phobius"/>
    </source>
</evidence>
<keyword evidence="2" id="KW-1133">Transmembrane helix</keyword>
<dbReference type="Proteomes" id="UP000198605">
    <property type="component" value="Unassembled WGS sequence"/>
</dbReference>
<feature type="transmembrane region" description="Helical" evidence="2">
    <location>
        <begin position="28"/>
        <end position="50"/>
    </location>
</feature>
<dbReference type="AlphaFoldDB" id="A0A1C6VSL3"/>
<dbReference type="GeneID" id="43281693"/>
<reference evidence="5" key="1">
    <citation type="submission" date="2016-06" db="EMBL/GenBank/DDBJ databases">
        <authorList>
            <person name="Varghese N."/>
            <person name="Submissions Spin"/>
        </authorList>
    </citation>
    <scope>NUCLEOTIDE SEQUENCE [LARGE SCALE GENOMIC DNA]</scope>
    <source>
        <strain evidence="5">DSM 44151</strain>
    </source>
</reference>
<keyword evidence="2" id="KW-0812">Transmembrane</keyword>
<gene>
    <name evidence="4" type="ORF">GA0070603_5077</name>
</gene>
<dbReference type="PANTHER" id="PTHR36933:SF1">
    <property type="entry name" value="SLL0788 PROTEIN"/>
    <property type="match status" value="1"/>
</dbReference>